<dbReference type="InterPro" id="IPR001544">
    <property type="entry name" value="Aminotrans_IV"/>
</dbReference>
<dbReference type="FunFam" id="3.20.10.10:FF:000002">
    <property type="entry name" value="D-alanine aminotransferase"/>
    <property type="match status" value="1"/>
</dbReference>
<dbReference type="InterPro" id="IPR043131">
    <property type="entry name" value="BCAT-like_N"/>
</dbReference>
<name>A0AB73T3Q1_9FIRM</name>
<keyword evidence="5" id="KW-1185">Reference proteome</keyword>
<dbReference type="EMBL" id="QGGY01000006">
    <property type="protein sequence ID" value="PWJ75468.1"/>
    <property type="molecule type" value="Genomic_DNA"/>
</dbReference>
<sequence>MKIELDEGYMFGLGAFETAAVEDGKPVFLEEHLMRLENTLLFLGIRPSVNKDEIYEYLESHYMEHGALKIMASQDNLVFTVRENPYKEEDYARGFDLGFSMTRRNETSKLTYHKTLNYGDSIMARREAKDQGLDDLVFVNSKGAVCESSAANLFFVKDDILYSPQVNCGLLHGIVRDYVYRTERVEDSVIYPADLIHFDECFLTNSLMGIMPVRRLGNRVFEGRKTAERLLCRYKKEVLGIKGEAWK</sequence>
<keyword evidence="4" id="KW-0456">Lyase</keyword>
<dbReference type="Proteomes" id="UP000245412">
    <property type="component" value="Unassembled WGS sequence"/>
</dbReference>
<evidence type="ECO:0000256" key="2">
    <source>
        <dbReference type="ARBA" id="ARBA00009320"/>
    </source>
</evidence>
<accession>A0AB73T3Q1</accession>
<dbReference type="InterPro" id="IPR036038">
    <property type="entry name" value="Aminotransferase-like"/>
</dbReference>
<comment type="caution">
    <text evidence="4">The sequence shown here is derived from an EMBL/GenBank/DDBJ whole genome shotgun (WGS) entry which is preliminary data.</text>
</comment>
<dbReference type="Gene3D" id="3.30.470.10">
    <property type="match status" value="1"/>
</dbReference>
<dbReference type="InterPro" id="IPR050571">
    <property type="entry name" value="Class-IV_PLP-Dep_Aminotrnsfr"/>
</dbReference>
<dbReference type="Pfam" id="PF01063">
    <property type="entry name" value="Aminotran_4"/>
    <property type="match status" value="1"/>
</dbReference>
<dbReference type="GO" id="GO:0016829">
    <property type="term" value="F:lyase activity"/>
    <property type="evidence" value="ECO:0007669"/>
    <property type="project" value="UniProtKB-KW"/>
</dbReference>
<dbReference type="GO" id="GO:0046394">
    <property type="term" value="P:carboxylic acid biosynthetic process"/>
    <property type="evidence" value="ECO:0007669"/>
    <property type="project" value="UniProtKB-ARBA"/>
</dbReference>
<dbReference type="GO" id="GO:0005829">
    <property type="term" value="C:cytosol"/>
    <property type="evidence" value="ECO:0007669"/>
    <property type="project" value="TreeGrafter"/>
</dbReference>
<evidence type="ECO:0000256" key="3">
    <source>
        <dbReference type="ARBA" id="ARBA00022898"/>
    </source>
</evidence>
<dbReference type="PANTHER" id="PTHR42743">
    <property type="entry name" value="AMINO-ACID AMINOTRANSFERASE"/>
    <property type="match status" value="1"/>
</dbReference>
<dbReference type="AlphaFoldDB" id="A0AB73T3Q1"/>
<organism evidence="4 5">
    <name type="scientific">Murimonas intestini</name>
    <dbReference type="NCBI Taxonomy" id="1337051"/>
    <lineage>
        <taxon>Bacteria</taxon>
        <taxon>Bacillati</taxon>
        <taxon>Bacillota</taxon>
        <taxon>Clostridia</taxon>
        <taxon>Lachnospirales</taxon>
        <taxon>Lachnospiraceae</taxon>
        <taxon>Murimonas</taxon>
    </lineage>
</organism>
<protein>
    <submittedName>
        <fullName evidence="4">4-amino-4-deoxychorismate lyase</fullName>
    </submittedName>
</protein>
<dbReference type="InterPro" id="IPR043132">
    <property type="entry name" value="BCAT-like_C"/>
</dbReference>
<comment type="similarity">
    <text evidence="2">Belongs to the class-IV pyridoxal-phosphate-dependent aminotransferase family.</text>
</comment>
<comment type="cofactor">
    <cofactor evidence="1">
        <name>pyridoxal 5'-phosphate</name>
        <dbReference type="ChEBI" id="CHEBI:597326"/>
    </cofactor>
</comment>
<evidence type="ECO:0000313" key="5">
    <source>
        <dbReference type="Proteomes" id="UP000245412"/>
    </source>
</evidence>
<dbReference type="Gene3D" id="3.20.10.10">
    <property type="entry name" value="D-amino Acid Aminotransferase, subunit A, domain 2"/>
    <property type="match status" value="1"/>
</dbReference>
<evidence type="ECO:0000313" key="4">
    <source>
        <dbReference type="EMBL" id="PWJ75468.1"/>
    </source>
</evidence>
<dbReference type="RefSeq" id="WP_257497658.1">
    <property type="nucleotide sequence ID" value="NZ_JANKBI010000004.1"/>
</dbReference>
<gene>
    <name evidence="4" type="ORF">C7383_10638</name>
</gene>
<dbReference type="PANTHER" id="PTHR42743:SF11">
    <property type="entry name" value="AMINODEOXYCHORISMATE LYASE"/>
    <property type="match status" value="1"/>
</dbReference>
<dbReference type="GO" id="GO:0008652">
    <property type="term" value="P:amino acid biosynthetic process"/>
    <property type="evidence" value="ECO:0007669"/>
    <property type="project" value="UniProtKB-ARBA"/>
</dbReference>
<keyword evidence="3" id="KW-0663">Pyridoxal phosphate</keyword>
<evidence type="ECO:0000256" key="1">
    <source>
        <dbReference type="ARBA" id="ARBA00001933"/>
    </source>
</evidence>
<dbReference type="SUPFAM" id="SSF56752">
    <property type="entry name" value="D-aminoacid aminotransferase-like PLP-dependent enzymes"/>
    <property type="match status" value="1"/>
</dbReference>
<proteinExistence type="inferred from homology"/>
<reference evidence="4 5" key="1">
    <citation type="submission" date="2018-05" db="EMBL/GenBank/DDBJ databases">
        <authorList>
            <person name="Goeker M."/>
            <person name="Huntemann M."/>
            <person name="Clum A."/>
            <person name="Pillay M."/>
            <person name="Palaniappan K."/>
            <person name="Varghese N."/>
            <person name="Mikhailova N."/>
            <person name="Stamatis D."/>
            <person name="Reddy T."/>
            <person name="Daum C."/>
            <person name="Shapiro N."/>
            <person name="Ivanova N."/>
            <person name="Kyrpides N."/>
            <person name="Woyke T."/>
        </authorList>
    </citation>
    <scope>NUCLEOTIDE SEQUENCE [LARGE SCALE GENOMIC DNA]</scope>
    <source>
        <strain evidence="4 5">DSM 26524</strain>
    </source>
</reference>